<dbReference type="InterPro" id="IPR041538">
    <property type="entry name" value="RavA-like_AAA_lid"/>
</dbReference>
<feature type="domain" description="ATPase RavA-like AAA lid" evidence="1">
    <location>
        <begin position="219"/>
        <end position="289"/>
    </location>
</feature>
<evidence type="ECO:0000313" key="4">
    <source>
        <dbReference type="Proteomes" id="UP000829401"/>
    </source>
</evidence>
<protein>
    <submittedName>
        <fullName evidence="3">AAA family ATPase</fullName>
    </submittedName>
</protein>
<organism evidence="3 4">
    <name type="scientific">Alicyclobacillus acidoterrestris (strain ATCC 49025 / DSM 3922 / CIP 106132 / NCIMB 13137 / GD3B)</name>
    <dbReference type="NCBI Taxonomy" id="1356854"/>
    <lineage>
        <taxon>Bacteria</taxon>
        <taxon>Bacillati</taxon>
        <taxon>Bacillota</taxon>
        <taxon>Bacilli</taxon>
        <taxon>Bacillales</taxon>
        <taxon>Alicyclobacillaceae</taxon>
        <taxon>Alicyclobacillus</taxon>
    </lineage>
</organism>
<evidence type="ECO:0000259" key="2">
    <source>
        <dbReference type="Pfam" id="PF20030"/>
    </source>
</evidence>
<evidence type="ECO:0000313" key="3">
    <source>
        <dbReference type="EMBL" id="UNO51056.1"/>
    </source>
</evidence>
<dbReference type="EMBL" id="CP080468">
    <property type="protein sequence ID" value="UNO51056.1"/>
    <property type="molecule type" value="Genomic_DNA"/>
</dbReference>
<dbReference type="PANTHER" id="PTHR32204">
    <property type="entry name" value="ATPASE RAVA"/>
    <property type="match status" value="1"/>
</dbReference>
<feature type="domain" description="MoxR" evidence="2">
    <location>
        <begin position="9"/>
        <end position="180"/>
    </location>
</feature>
<dbReference type="Pfam" id="PF20030">
    <property type="entry name" value="bpMoxR"/>
    <property type="match status" value="1"/>
</dbReference>
<name>A0A9E6ZPX9_ALIAG</name>
<dbReference type="SUPFAM" id="SSF52540">
    <property type="entry name" value="P-loop containing nucleoside triphosphate hydrolases"/>
    <property type="match status" value="1"/>
</dbReference>
<dbReference type="AlphaFoldDB" id="A0A9E6ZPX9"/>
<geneLocation type="plasmid" evidence="4">
    <name>pDSM3922.1</name>
</geneLocation>
<gene>
    <name evidence="3" type="ORF">K1I37_20995</name>
</gene>
<dbReference type="Proteomes" id="UP000829401">
    <property type="component" value="Plasmid pDSM3922.1"/>
</dbReference>
<keyword evidence="4" id="KW-1185">Reference proteome</keyword>
<dbReference type="Gene3D" id="3.40.50.300">
    <property type="entry name" value="P-loop containing nucleotide triphosphate hydrolases"/>
    <property type="match status" value="1"/>
</dbReference>
<sequence>MNQQHIIDKVNAIRTHLTTSFFEREDVIDGLLTALVARQHILLIGLPGSAKSAITDELSQLIDGYKYFEWLMTKFTTPEELFGPYDLQKLKVGVYERITTGKLPEAHFGYLDEVFKASSAILNALLKIANERVFYNGTNAVRVPLGTLVGTSNEFPEEEELQAVYDRFVFRFQPGYIREEHNFIAMLTSPRPARPNLLTLHELQQLQQAAKLIKIDRSVAEALLNLKNDLIQEGITLSDRRWRQIATDVLPARAVLAGRDHIIIEEDAEILQHTLWDDPSQVAKVASIVRKRLDPVAGQIAELIEDARDIANNAMKANEDQAVQVGTEAVKKLKHIKQEIQAFKTAGGSPSKIARIEEAELKVDALLKGVMSKCLGI</sequence>
<keyword evidence="3" id="KW-0614">Plasmid</keyword>
<dbReference type="InterPro" id="IPR027417">
    <property type="entry name" value="P-loop_NTPase"/>
</dbReference>
<dbReference type="PANTHER" id="PTHR32204:SF0">
    <property type="entry name" value="ATPASE RAVA"/>
    <property type="match status" value="1"/>
</dbReference>
<proteinExistence type="predicted"/>
<reference evidence="4" key="1">
    <citation type="journal article" date="2022" name="G3 (Bethesda)">
        <title>Unveiling the complete genome sequence of Alicyclobacillus acidoterrestris DSM 3922T, a taint-producing strain.</title>
        <authorList>
            <person name="Leonardo I.C."/>
            <person name="Barreto Crespo M.T."/>
            <person name="Gaspar F.B."/>
        </authorList>
    </citation>
    <scope>NUCLEOTIDE SEQUENCE [LARGE SCALE GENOMIC DNA]</scope>
    <source>
        <strain evidence="4">DSM 3922</strain>
    </source>
</reference>
<dbReference type="KEGG" id="aaco:K1I37_20995"/>
<dbReference type="Pfam" id="PF17868">
    <property type="entry name" value="AAA_lid_8"/>
    <property type="match status" value="1"/>
</dbReference>
<dbReference type="InterPro" id="IPR045427">
    <property type="entry name" value="MoxR"/>
</dbReference>
<dbReference type="InterPro" id="IPR050513">
    <property type="entry name" value="RavA_ATPases"/>
</dbReference>
<evidence type="ECO:0000259" key="1">
    <source>
        <dbReference type="Pfam" id="PF17868"/>
    </source>
</evidence>
<accession>A0A9E6ZPX9</accession>